<organism evidence="1 2">
    <name type="scientific">Phaedon cochleariae</name>
    <name type="common">Mustard beetle</name>
    <dbReference type="NCBI Taxonomy" id="80249"/>
    <lineage>
        <taxon>Eukaryota</taxon>
        <taxon>Metazoa</taxon>
        <taxon>Ecdysozoa</taxon>
        <taxon>Arthropoda</taxon>
        <taxon>Hexapoda</taxon>
        <taxon>Insecta</taxon>
        <taxon>Pterygota</taxon>
        <taxon>Neoptera</taxon>
        <taxon>Endopterygota</taxon>
        <taxon>Coleoptera</taxon>
        <taxon>Polyphaga</taxon>
        <taxon>Cucujiformia</taxon>
        <taxon>Chrysomeloidea</taxon>
        <taxon>Chrysomelidae</taxon>
        <taxon>Chrysomelinae</taxon>
        <taxon>Chrysomelini</taxon>
        <taxon>Phaedon</taxon>
    </lineage>
</organism>
<dbReference type="OrthoDB" id="6782564at2759"/>
<sequence length="306" mass="35352">MKEQVGTEGITVDRINKMRNGSVELKIKGKEAKNRQIFRRVLTEKLDKVAEVNIKQKSQTVMILDIDETVTETDVKEALNREINDDERSMEDVRIKLSEKANARGLKYAFVTMAPDIATNISSKRSIGVGWNRWRLREVDNVVRCYKCQRVGHAANKFEIKEKDSLCHKFSTPIYNSQIMDIMKSYYNHYQPSLADNHQFSIPSRDFEAAFFPQFAPYKTATFVTKEDKEMKSPEIYDVNTYDSFISTTSDLTDLSSLSESEKSTYGNFNFFTLKRSQFNGEVEGKNTLLSNQDTKNSRGKCDWRE</sequence>
<reference evidence="1" key="2">
    <citation type="submission" date="2022-10" db="EMBL/GenBank/DDBJ databases">
        <authorList>
            <consortium name="ENA_rothamsted_submissions"/>
            <consortium name="culmorum"/>
            <person name="King R."/>
        </authorList>
    </citation>
    <scope>NUCLEOTIDE SEQUENCE</scope>
</reference>
<protein>
    <recommendedName>
        <fullName evidence="3">CCHC-type domain-containing protein</fullName>
    </recommendedName>
</protein>
<dbReference type="EMBL" id="OU896708">
    <property type="protein sequence ID" value="CAG9818803.1"/>
    <property type="molecule type" value="Genomic_DNA"/>
</dbReference>
<accession>A0A9N9SDH7</accession>
<gene>
    <name evidence="1" type="ORF">PHAECO_LOCUS6336</name>
</gene>
<dbReference type="AlphaFoldDB" id="A0A9N9SDH7"/>
<keyword evidence="2" id="KW-1185">Reference proteome</keyword>
<evidence type="ECO:0000313" key="2">
    <source>
        <dbReference type="Proteomes" id="UP001153737"/>
    </source>
</evidence>
<dbReference type="Proteomes" id="UP001153737">
    <property type="component" value="Chromosome 2"/>
</dbReference>
<reference evidence="1" key="1">
    <citation type="submission" date="2022-01" db="EMBL/GenBank/DDBJ databases">
        <authorList>
            <person name="King R."/>
        </authorList>
    </citation>
    <scope>NUCLEOTIDE SEQUENCE</scope>
</reference>
<evidence type="ECO:0000313" key="1">
    <source>
        <dbReference type="EMBL" id="CAG9818803.1"/>
    </source>
</evidence>
<proteinExistence type="predicted"/>
<evidence type="ECO:0008006" key="3">
    <source>
        <dbReference type="Google" id="ProtNLM"/>
    </source>
</evidence>
<name>A0A9N9SDH7_PHACE</name>